<proteinExistence type="predicted"/>
<organism evidence="1 2">
    <name type="scientific">Larkinella rosea</name>
    <dbReference type="NCBI Taxonomy" id="2025312"/>
    <lineage>
        <taxon>Bacteria</taxon>
        <taxon>Pseudomonadati</taxon>
        <taxon>Bacteroidota</taxon>
        <taxon>Cytophagia</taxon>
        <taxon>Cytophagales</taxon>
        <taxon>Spirosomataceae</taxon>
        <taxon>Larkinella</taxon>
    </lineage>
</organism>
<protein>
    <submittedName>
        <fullName evidence="1">Uncharacterized protein</fullName>
    </submittedName>
</protein>
<gene>
    <name evidence="1" type="ORF">EHT25_01030</name>
</gene>
<dbReference type="EMBL" id="RQJO01000007">
    <property type="protein sequence ID" value="RRB06418.1"/>
    <property type="molecule type" value="Genomic_DNA"/>
</dbReference>
<comment type="caution">
    <text evidence="1">The sequence shown here is derived from an EMBL/GenBank/DDBJ whole genome shotgun (WGS) entry which is preliminary data.</text>
</comment>
<accession>A0A3P1BZK7</accession>
<reference evidence="1 2" key="1">
    <citation type="submission" date="2018-11" db="EMBL/GenBank/DDBJ databases">
        <authorList>
            <person name="Zhou Z."/>
            <person name="Wang G."/>
        </authorList>
    </citation>
    <scope>NUCLEOTIDE SEQUENCE [LARGE SCALE GENOMIC DNA]</scope>
    <source>
        <strain evidence="1 2">KCTC52004</strain>
    </source>
</reference>
<dbReference type="AlphaFoldDB" id="A0A3P1BZK7"/>
<keyword evidence="2" id="KW-1185">Reference proteome</keyword>
<dbReference type="Proteomes" id="UP000271925">
    <property type="component" value="Unassembled WGS sequence"/>
</dbReference>
<dbReference type="OrthoDB" id="594666at2"/>
<evidence type="ECO:0000313" key="1">
    <source>
        <dbReference type="EMBL" id="RRB06418.1"/>
    </source>
</evidence>
<sequence length="291" mass="33293">MDKLDKETFSFWITHPEELLPADIQPLTEAIAAYPYCQSLYLLAAKATSVHQKSHAVDYVRQAAAHALSRNALRKLIENEFQWSENLLSRLNELSLKQVPIPDDYKKESYELFKRKAEQNHPFLSNPIFDFAKSVAFEELPVVDNPKEEPASGPEPINDVVPIIDEAILTEKVIQTTLEQHKSTEEKTVAVEASDPERNRQLRIIEDFIKREPMIQRPRLNTSEQADQEDLTRRMPANSGVPVTEAFAQILARQGKSERAIDIYVKLMLKNPEKKVYFAEKIEALKGPKES</sequence>
<evidence type="ECO:0000313" key="2">
    <source>
        <dbReference type="Proteomes" id="UP000271925"/>
    </source>
</evidence>
<dbReference type="RefSeq" id="WP_124869326.1">
    <property type="nucleotide sequence ID" value="NZ_RQJO01000007.1"/>
</dbReference>
<name>A0A3P1BZK7_9BACT</name>